<reference evidence="1" key="1">
    <citation type="submission" date="2018-05" db="EMBL/GenBank/DDBJ databases">
        <authorList>
            <person name="Lanie J.A."/>
            <person name="Ng W.-L."/>
            <person name="Kazmierczak K.M."/>
            <person name="Andrzejewski T.M."/>
            <person name="Davidsen T.M."/>
            <person name="Wayne K.J."/>
            <person name="Tettelin H."/>
            <person name="Glass J.I."/>
            <person name="Rusch D."/>
            <person name="Podicherti R."/>
            <person name="Tsui H.-C.T."/>
            <person name="Winkler M.E."/>
        </authorList>
    </citation>
    <scope>NUCLEOTIDE SEQUENCE</scope>
</reference>
<sequence>MEKKWKVFLGARTAFLSLLYFFLLVVVVAQVQPAAQAQGRGSQSSQYMEENNQIRRERFDLVLPRIMRERGIDMWIHVMREAIPDSFGAEDLGSTSGVFVFTDRGGDRIERAILGRRWGATQRERGNSDYGLIDEMGVYDIVGDPVFVQEPVSSPMTEYDYRFKGLREFVAAREPQRIAVNFQSELGPWATTRARDGISHTDYLLLTKELGDTYASRLVSSEYLVMDYNISPVPSEVELLKRMRKDEVERVNKAFAEVEVGEHTEEVDVTVFRRMWTGESQRGRSAGWENSVVQGGDILAAPSQGMYAYVLRDGETEPPEEIKKIWAEYLKVKAIFVETIKSGVTPRQIIQDYTRRFDEEGIIVVDPQMHMVQPKNNFPFYSQGFDPDKTLISVDLHGKGKGSRARKFDIYLGPRMGSYGPDWTFDIPLQPNHHFVLEYFFYMPSPAGEDQDQYLLWWDHEQAIATESGVELLVPLQTELYLIH</sequence>
<dbReference type="AlphaFoldDB" id="A0A381ND60"/>
<gene>
    <name evidence="1" type="ORF">METZ01_LOCUS5374</name>
</gene>
<organism evidence="1">
    <name type="scientific">marine metagenome</name>
    <dbReference type="NCBI Taxonomy" id="408172"/>
    <lineage>
        <taxon>unclassified sequences</taxon>
        <taxon>metagenomes</taxon>
        <taxon>ecological metagenomes</taxon>
    </lineage>
</organism>
<dbReference type="EMBL" id="UINC01000278">
    <property type="protein sequence ID" value="SUZ52520.1"/>
    <property type="molecule type" value="Genomic_DNA"/>
</dbReference>
<dbReference type="SUPFAM" id="SSF55920">
    <property type="entry name" value="Creatinase/aminopeptidase"/>
    <property type="match status" value="1"/>
</dbReference>
<protein>
    <submittedName>
        <fullName evidence="1">Uncharacterized protein</fullName>
    </submittedName>
</protein>
<proteinExistence type="predicted"/>
<accession>A0A381ND60</accession>
<dbReference type="InterPro" id="IPR036005">
    <property type="entry name" value="Creatinase/aminopeptidase-like"/>
</dbReference>
<evidence type="ECO:0000313" key="1">
    <source>
        <dbReference type="EMBL" id="SUZ52520.1"/>
    </source>
</evidence>
<name>A0A381ND60_9ZZZZ</name>